<dbReference type="GO" id="GO:0009653">
    <property type="term" value="P:anatomical structure morphogenesis"/>
    <property type="evidence" value="ECO:0007669"/>
    <property type="project" value="UniProtKB-ARBA"/>
</dbReference>
<dbReference type="GO" id="GO:0099402">
    <property type="term" value="P:plant organ development"/>
    <property type="evidence" value="ECO:0007669"/>
    <property type="project" value="UniProtKB-ARBA"/>
</dbReference>
<evidence type="ECO:0000259" key="15">
    <source>
        <dbReference type="Pfam" id="PF08263"/>
    </source>
</evidence>
<dbReference type="InterPro" id="IPR001611">
    <property type="entry name" value="Leu-rich_rpt"/>
</dbReference>
<feature type="transmembrane region" description="Helical" evidence="13">
    <location>
        <begin position="789"/>
        <end position="811"/>
    </location>
</feature>
<keyword evidence="6 13" id="KW-0812">Transmembrane</keyword>
<evidence type="ECO:0000256" key="2">
    <source>
        <dbReference type="ARBA" id="ARBA00009592"/>
    </source>
</evidence>
<keyword evidence="17" id="KW-1185">Reference proteome</keyword>
<gene>
    <name evidence="16" type="ORF">NCGR_LOCUS40200</name>
</gene>
<accession>A0A811Q7U8</accession>
<dbReference type="InterPro" id="IPR013210">
    <property type="entry name" value="LRR_N_plant-typ"/>
</dbReference>
<dbReference type="FunFam" id="3.80.10.10:FF:000649">
    <property type="entry name" value="Leucine Rich Repeat family protein"/>
    <property type="match status" value="1"/>
</dbReference>
<dbReference type="Gene3D" id="3.80.10.10">
    <property type="entry name" value="Ribonuclease Inhibitor"/>
    <property type="match status" value="4"/>
</dbReference>
<dbReference type="InterPro" id="IPR032675">
    <property type="entry name" value="LRR_dom_sf"/>
</dbReference>
<dbReference type="InterPro" id="IPR003591">
    <property type="entry name" value="Leu-rich_rpt_typical-subtyp"/>
</dbReference>
<evidence type="ECO:0000256" key="3">
    <source>
        <dbReference type="ARBA" id="ARBA00022475"/>
    </source>
</evidence>
<dbReference type="Pfam" id="PF08263">
    <property type="entry name" value="LRRNT_2"/>
    <property type="match status" value="1"/>
</dbReference>
<dbReference type="Pfam" id="PF00560">
    <property type="entry name" value="LRR_1"/>
    <property type="match status" value="9"/>
</dbReference>
<keyword evidence="9 13" id="KW-1133">Transmembrane helix</keyword>
<evidence type="ECO:0000256" key="11">
    <source>
        <dbReference type="ARBA" id="ARBA00023180"/>
    </source>
</evidence>
<keyword evidence="7 14" id="KW-0732">Signal</keyword>
<dbReference type="OrthoDB" id="621599at2759"/>
<evidence type="ECO:0000256" key="5">
    <source>
        <dbReference type="ARBA" id="ARBA00022626"/>
    </source>
</evidence>
<evidence type="ECO:0000256" key="10">
    <source>
        <dbReference type="ARBA" id="ARBA00023136"/>
    </source>
</evidence>
<feature type="signal peptide" evidence="14">
    <location>
        <begin position="1"/>
        <end position="24"/>
    </location>
</feature>
<keyword evidence="11" id="KW-0325">Glycoprotein</keyword>
<evidence type="ECO:0000256" key="13">
    <source>
        <dbReference type="SAM" id="Phobius"/>
    </source>
</evidence>
<feature type="domain" description="Leucine-rich repeat-containing N-terminal plant-type" evidence="15">
    <location>
        <begin position="44"/>
        <end position="82"/>
    </location>
</feature>
<evidence type="ECO:0000313" key="16">
    <source>
        <dbReference type="EMBL" id="CAD6256697.1"/>
    </source>
</evidence>
<dbReference type="Pfam" id="PF13855">
    <property type="entry name" value="LRR_8"/>
    <property type="match status" value="1"/>
</dbReference>
<sequence length="849" mass="94096">MPHLAAKLMLLIVASFRFFLYSQAATQQLQRASSANDTAGCVPREQDALLAFKQGITNDSSNLLASWRRDQDCCGWTGVTCNNQTGHVVELDLNSFLLVGQISSSLLSLGYLEHLDLGTNFLQGPNASVFPEFLCSMNSLRHLDLSYIPFSGRVPPLLSNLSNLEYLDLSFTSFFGRIPHQLGNLTSLRHLDLSWMYNSTYSTDVSWLSRLHMLEYVDMSNITLSTVTDFPDVANMIPTLKHIILMNCSLPSANQSIANLNLTKLEELVLSRNYFGHPISSCWFWNVTSIKSLSLDETYLYGSFPDALGRMFSLQHLDFSYNGNAATMTVDLKNLCQLESLYLARSLSSGNITEFLEKSPKCSASKLYALSLPSNNMTGMLPNTMDGMTSLNGLILTNNSISGSIPLGIRNCTSLEYLHLSSNQFSGQIPLLPRSLRVLEVTRNIFSGNLPLEFGAPNLERLILSFNYISGQVPGSICRSRNMKFLDLSHNLFKGELPHCSDMPNLSFLLVSNNSFCGKFPAWLQSLSSLVFLDLSWNRFNGPLPRWIGHLVSLRILLLSHNMFDGEIPVNITDLKGLQYLNLAANNMSGPIPKTLSNLIGMTIKHRPGPNDDSDTSLAFDESQDTFSLVTKHEVLKYGAHGLVDVAGIDLSLNHLAGGIPDEIASLSLLTNINLSSNHLRGKIPKNIGSMKSLESLDVSKNNLSGEIPPSLSDLTYLSYLDVSYNNLTGTIPSGRQLDTLYTENPSMYYGNSGLCGPPLQRNCSGNGTPEHGHGNNQQESEKDSDSAFFYYGLGSGFEMVLLVLFCVLLFKKSWRIAYFLLVDLVYDKAFVFLVVTWSRLARRNTSRN</sequence>
<feature type="region of interest" description="Disordered" evidence="12">
    <location>
        <begin position="761"/>
        <end position="782"/>
    </location>
</feature>
<protein>
    <recommendedName>
        <fullName evidence="15">Leucine-rich repeat-containing N-terminal plant-type domain-containing protein</fullName>
    </recommendedName>
</protein>
<evidence type="ECO:0000256" key="4">
    <source>
        <dbReference type="ARBA" id="ARBA00022614"/>
    </source>
</evidence>
<keyword evidence="3" id="KW-1003">Cell membrane</keyword>
<dbReference type="FunFam" id="3.80.10.10:FF:000111">
    <property type="entry name" value="LRR receptor-like serine/threonine-protein kinase ERECTA"/>
    <property type="match status" value="1"/>
</dbReference>
<keyword evidence="10 13" id="KW-0472">Membrane</keyword>
<dbReference type="FunFam" id="3.80.10.10:FF:000400">
    <property type="entry name" value="Nuclear pore complex protein NUP107"/>
    <property type="match status" value="1"/>
</dbReference>
<name>A0A811Q7U8_9POAL</name>
<feature type="chain" id="PRO_5032663973" description="Leucine-rich repeat-containing N-terminal plant-type domain-containing protein" evidence="14">
    <location>
        <begin position="25"/>
        <end position="849"/>
    </location>
</feature>
<evidence type="ECO:0000256" key="9">
    <source>
        <dbReference type="ARBA" id="ARBA00022989"/>
    </source>
</evidence>
<dbReference type="PANTHER" id="PTHR48063">
    <property type="entry name" value="LRR RECEPTOR-LIKE KINASE"/>
    <property type="match status" value="1"/>
</dbReference>
<feature type="transmembrane region" description="Helical" evidence="13">
    <location>
        <begin position="818"/>
        <end position="839"/>
    </location>
</feature>
<organism evidence="16 17">
    <name type="scientific">Miscanthus lutarioriparius</name>
    <dbReference type="NCBI Taxonomy" id="422564"/>
    <lineage>
        <taxon>Eukaryota</taxon>
        <taxon>Viridiplantae</taxon>
        <taxon>Streptophyta</taxon>
        <taxon>Embryophyta</taxon>
        <taxon>Tracheophyta</taxon>
        <taxon>Spermatophyta</taxon>
        <taxon>Magnoliopsida</taxon>
        <taxon>Liliopsida</taxon>
        <taxon>Poales</taxon>
        <taxon>Poaceae</taxon>
        <taxon>PACMAD clade</taxon>
        <taxon>Panicoideae</taxon>
        <taxon>Andropogonodae</taxon>
        <taxon>Andropogoneae</taxon>
        <taxon>Saccharinae</taxon>
        <taxon>Miscanthus</taxon>
    </lineage>
</organism>
<evidence type="ECO:0000256" key="1">
    <source>
        <dbReference type="ARBA" id="ARBA00004251"/>
    </source>
</evidence>
<comment type="similarity">
    <text evidence="2">Belongs to the RLP family.</text>
</comment>
<dbReference type="FunFam" id="3.80.10.10:FF:000095">
    <property type="entry name" value="LRR receptor-like serine/threonine-protein kinase GSO1"/>
    <property type="match status" value="1"/>
</dbReference>
<dbReference type="EMBL" id="CAJGYO010000010">
    <property type="protein sequence ID" value="CAD6256697.1"/>
    <property type="molecule type" value="Genomic_DNA"/>
</dbReference>
<dbReference type="SMART" id="SM00369">
    <property type="entry name" value="LRR_TYP"/>
    <property type="match status" value="6"/>
</dbReference>
<evidence type="ECO:0000256" key="14">
    <source>
        <dbReference type="SAM" id="SignalP"/>
    </source>
</evidence>
<dbReference type="Proteomes" id="UP000604825">
    <property type="component" value="Unassembled WGS sequence"/>
</dbReference>
<dbReference type="AlphaFoldDB" id="A0A811Q7U8"/>
<dbReference type="GO" id="GO:0009742">
    <property type="term" value="P:brassinosteroid mediated signaling pathway"/>
    <property type="evidence" value="ECO:0007669"/>
    <property type="project" value="UniProtKB-KW"/>
</dbReference>
<evidence type="ECO:0000313" key="17">
    <source>
        <dbReference type="Proteomes" id="UP000604825"/>
    </source>
</evidence>
<evidence type="ECO:0000256" key="6">
    <source>
        <dbReference type="ARBA" id="ARBA00022692"/>
    </source>
</evidence>
<dbReference type="GO" id="GO:0005886">
    <property type="term" value="C:plasma membrane"/>
    <property type="evidence" value="ECO:0007669"/>
    <property type="project" value="UniProtKB-SubCell"/>
</dbReference>
<dbReference type="SUPFAM" id="SSF52058">
    <property type="entry name" value="L domain-like"/>
    <property type="match status" value="3"/>
</dbReference>
<evidence type="ECO:0000256" key="8">
    <source>
        <dbReference type="ARBA" id="ARBA00022737"/>
    </source>
</evidence>
<comment type="subcellular location">
    <subcellularLocation>
        <location evidence="1">Cell membrane</location>
        <topology evidence="1">Single-pass type I membrane protein</topology>
    </subcellularLocation>
</comment>
<keyword evidence="8" id="KW-0677">Repeat</keyword>
<keyword evidence="4" id="KW-0433">Leucine-rich repeat</keyword>
<evidence type="ECO:0000256" key="7">
    <source>
        <dbReference type="ARBA" id="ARBA00022729"/>
    </source>
</evidence>
<dbReference type="PANTHER" id="PTHR48063:SF95">
    <property type="entry name" value="OS11G0564900 PROTEIN"/>
    <property type="match status" value="1"/>
</dbReference>
<comment type="caution">
    <text evidence="16">The sequence shown here is derived from an EMBL/GenBank/DDBJ whole genome shotgun (WGS) entry which is preliminary data.</text>
</comment>
<proteinExistence type="inferred from homology"/>
<keyword evidence="5" id="KW-1070">Brassinosteroid signaling pathway</keyword>
<evidence type="ECO:0000256" key="12">
    <source>
        <dbReference type="SAM" id="MobiDB-lite"/>
    </source>
</evidence>
<dbReference type="InterPro" id="IPR046956">
    <property type="entry name" value="RLP23-like"/>
</dbReference>
<reference evidence="16" key="1">
    <citation type="submission" date="2020-10" db="EMBL/GenBank/DDBJ databases">
        <authorList>
            <person name="Han B."/>
            <person name="Lu T."/>
            <person name="Zhao Q."/>
            <person name="Huang X."/>
            <person name="Zhao Y."/>
        </authorList>
    </citation>
    <scope>NUCLEOTIDE SEQUENCE</scope>
</reference>